<dbReference type="InterPro" id="IPR010989">
    <property type="entry name" value="SNARE"/>
</dbReference>
<comment type="similarity">
    <text evidence="1">Belongs to the syntaxin family.</text>
</comment>
<dbReference type="Gene3D" id="1.20.58.70">
    <property type="match status" value="1"/>
</dbReference>
<reference evidence="4" key="1">
    <citation type="submission" date="2014-01" db="EMBL/GenBank/DDBJ databases">
        <title>The Genome Sequence of Anopheles melas CM1001059_A (V2).</title>
        <authorList>
            <consortium name="The Broad Institute Genomics Platform"/>
            <person name="Neafsey D.E."/>
            <person name="Besansky N."/>
            <person name="Howell P."/>
            <person name="Walton C."/>
            <person name="Young S.K."/>
            <person name="Zeng Q."/>
            <person name="Gargeya S."/>
            <person name="Fitzgerald M."/>
            <person name="Haas B."/>
            <person name="Abouelleil A."/>
            <person name="Allen A.W."/>
            <person name="Alvarado L."/>
            <person name="Arachchi H.M."/>
            <person name="Berlin A.M."/>
            <person name="Chapman S.B."/>
            <person name="Gainer-Dewar J."/>
            <person name="Goldberg J."/>
            <person name="Griggs A."/>
            <person name="Gujja S."/>
            <person name="Hansen M."/>
            <person name="Howarth C."/>
            <person name="Imamovic A."/>
            <person name="Ireland A."/>
            <person name="Larimer J."/>
            <person name="McCowan C."/>
            <person name="Murphy C."/>
            <person name="Pearson M."/>
            <person name="Poon T.W."/>
            <person name="Priest M."/>
            <person name="Roberts A."/>
            <person name="Saif S."/>
            <person name="Shea T."/>
            <person name="Sisk P."/>
            <person name="Sykes S."/>
            <person name="Wortman J."/>
            <person name="Nusbaum C."/>
            <person name="Birren B."/>
        </authorList>
    </citation>
    <scope>NUCLEOTIDE SEQUENCE [LARGE SCALE GENOMIC DNA]</scope>
    <source>
        <strain evidence="4">CM1001059</strain>
    </source>
</reference>
<dbReference type="PROSITE" id="PS50192">
    <property type="entry name" value="T_SNARE"/>
    <property type="match status" value="1"/>
</dbReference>
<dbReference type="Gene3D" id="1.20.5.110">
    <property type="match status" value="1"/>
</dbReference>
<proteinExistence type="inferred from homology"/>
<dbReference type="STRING" id="34690.A0A182U843"/>
<evidence type="ECO:0000256" key="1">
    <source>
        <dbReference type="ARBA" id="ARBA00009063"/>
    </source>
</evidence>
<dbReference type="GO" id="GO:0006886">
    <property type="term" value="P:intracellular protein transport"/>
    <property type="evidence" value="ECO:0007669"/>
    <property type="project" value="TreeGrafter"/>
</dbReference>
<dbReference type="InterPro" id="IPR000727">
    <property type="entry name" value="T_SNARE_dom"/>
</dbReference>
<dbReference type="GO" id="GO:0031201">
    <property type="term" value="C:SNARE complex"/>
    <property type="evidence" value="ECO:0007669"/>
    <property type="project" value="TreeGrafter"/>
</dbReference>
<dbReference type="GO" id="GO:0000149">
    <property type="term" value="F:SNARE binding"/>
    <property type="evidence" value="ECO:0007669"/>
    <property type="project" value="TreeGrafter"/>
</dbReference>
<keyword evidence="4" id="KW-1185">Reference proteome</keyword>
<dbReference type="VEuPathDB" id="VectorBase:AMEC015643"/>
<sequence length="419" mass="47687">MVKDRLAELKGKSKYANQGPQDGASEVAMPLTRSQEEIFENLEKFAQLTAWIQTIRGNITEMRQQIGSSKFHYNDKPIRDQVEQRLKENNQLCQRIYTTIRQLESELGEDCIRTGVLFRIKNTQFLVIRDDYLSAYREHEEFVAYYEQRIMALMKLEAKAMSYNITDDEALEQLTGNQMSPFVDNLLEETERERQKLRDIMTRHSQLEALEKSLVEVRDMFVRISSLVMEQGSLVQVIEYHAQQATLNTDHGAHQLQKAREYKIKALKKRTCLLIWSASDTSVTRLPAASFSWLAASTDDEEDGLLLNISIGSSPSGMTCGTIWRDCKCRSSSSLVISIATSSTDTSRSELEVEVANSSVGTWDIMDSGNWYALLVAGCCTNEGDWKRMCWESCCSSSWSICCCRICSSGLSMYCWIGL</sequence>
<dbReference type="GO" id="GO:0006906">
    <property type="term" value="P:vesicle fusion"/>
    <property type="evidence" value="ECO:0007669"/>
    <property type="project" value="TreeGrafter"/>
</dbReference>
<evidence type="ECO:0000313" key="4">
    <source>
        <dbReference type="Proteomes" id="UP000075902"/>
    </source>
</evidence>
<dbReference type="PANTHER" id="PTHR19957">
    <property type="entry name" value="SYNTAXIN"/>
    <property type="match status" value="1"/>
</dbReference>
<accession>A0A182U843</accession>
<dbReference type="GO" id="GO:0048278">
    <property type="term" value="P:vesicle docking"/>
    <property type="evidence" value="ECO:0007669"/>
    <property type="project" value="TreeGrafter"/>
</dbReference>
<dbReference type="GO" id="GO:0005886">
    <property type="term" value="C:plasma membrane"/>
    <property type="evidence" value="ECO:0007669"/>
    <property type="project" value="TreeGrafter"/>
</dbReference>
<dbReference type="CDD" id="cd15848">
    <property type="entry name" value="SNARE_syntaxin1-like"/>
    <property type="match status" value="1"/>
</dbReference>
<evidence type="ECO:0000313" key="3">
    <source>
        <dbReference type="EnsemblMetazoa" id="AMEC015643-PA"/>
    </source>
</evidence>
<evidence type="ECO:0000259" key="2">
    <source>
        <dbReference type="PROSITE" id="PS50192"/>
    </source>
</evidence>
<feature type="domain" description="T-SNARE coiled-coil homology" evidence="2">
    <location>
        <begin position="197"/>
        <end position="259"/>
    </location>
</feature>
<dbReference type="PANTHER" id="PTHR19957:SF19">
    <property type="entry name" value="SYNTAXIN-4"/>
    <property type="match status" value="1"/>
</dbReference>
<dbReference type="GO" id="GO:0006887">
    <property type="term" value="P:exocytosis"/>
    <property type="evidence" value="ECO:0007669"/>
    <property type="project" value="TreeGrafter"/>
</dbReference>
<dbReference type="SUPFAM" id="SSF47661">
    <property type="entry name" value="t-snare proteins"/>
    <property type="match status" value="1"/>
</dbReference>
<dbReference type="AlphaFoldDB" id="A0A182U843"/>
<name>A0A182U843_9DIPT</name>
<reference evidence="3" key="2">
    <citation type="submission" date="2020-05" db="UniProtKB">
        <authorList>
            <consortium name="EnsemblMetazoa"/>
        </authorList>
    </citation>
    <scope>IDENTIFICATION</scope>
    <source>
        <strain evidence="3">CM1001059</strain>
    </source>
</reference>
<dbReference type="InterPro" id="IPR045242">
    <property type="entry name" value="Syntaxin"/>
</dbReference>
<organism evidence="3 4">
    <name type="scientific">Anopheles melas</name>
    <dbReference type="NCBI Taxonomy" id="34690"/>
    <lineage>
        <taxon>Eukaryota</taxon>
        <taxon>Metazoa</taxon>
        <taxon>Ecdysozoa</taxon>
        <taxon>Arthropoda</taxon>
        <taxon>Hexapoda</taxon>
        <taxon>Insecta</taxon>
        <taxon>Pterygota</taxon>
        <taxon>Neoptera</taxon>
        <taxon>Endopterygota</taxon>
        <taxon>Diptera</taxon>
        <taxon>Nematocera</taxon>
        <taxon>Culicoidea</taxon>
        <taxon>Culicidae</taxon>
        <taxon>Anophelinae</taxon>
        <taxon>Anopheles</taxon>
    </lineage>
</organism>
<dbReference type="EnsemblMetazoa" id="AMEC015643-RA">
    <property type="protein sequence ID" value="AMEC015643-PA"/>
    <property type="gene ID" value="AMEC015643"/>
</dbReference>
<protein>
    <recommendedName>
        <fullName evidence="2">t-SNARE coiled-coil homology domain-containing protein</fullName>
    </recommendedName>
</protein>
<dbReference type="GO" id="GO:0012505">
    <property type="term" value="C:endomembrane system"/>
    <property type="evidence" value="ECO:0007669"/>
    <property type="project" value="TreeGrafter"/>
</dbReference>
<dbReference type="SMART" id="SM00397">
    <property type="entry name" value="t_SNARE"/>
    <property type="match status" value="1"/>
</dbReference>
<dbReference type="GO" id="GO:0005484">
    <property type="term" value="F:SNAP receptor activity"/>
    <property type="evidence" value="ECO:0007669"/>
    <property type="project" value="TreeGrafter"/>
</dbReference>
<dbReference type="Proteomes" id="UP000075902">
    <property type="component" value="Unassembled WGS sequence"/>
</dbReference>